<gene>
    <name evidence="2" type="ORF">CHH28_06345</name>
</gene>
<dbReference type="AlphaFoldDB" id="A0A222FI39"/>
<name>A0A222FI39_9GAMM</name>
<sequence>MSWRSWLRRRAYQDRANLRLFVIGACAFFAGMGMVVMANRWLLPSLLQELLVLLGLLLATVGGAVALLGYLALALLRVLRMMEKND</sequence>
<evidence type="ECO:0000313" key="3">
    <source>
        <dbReference type="Proteomes" id="UP000202440"/>
    </source>
</evidence>
<organism evidence="2 3">
    <name type="scientific">Bacterioplanes sanyensis</name>
    <dbReference type="NCBI Taxonomy" id="1249553"/>
    <lineage>
        <taxon>Bacteria</taxon>
        <taxon>Pseudomonadati</taxon>
        <taxon>Pseudomonadota</taxon>
        <taxon>Gammaproteobacteria</taxon>
        <taxon>Oceanospirillales</taxon>
        <taxon>Oceanospirillaceae</taxon>
        <taxon>Bacterioplanes</taxon>
    </lineage>
</organism>
<keyword evidence="3" id="KW-1185">Reference proteome</keyword>
<dbReference type="EMBL" id="CP022530">
    <property type="protein sequence ID" value="ASP38322.1"/>
    <property type="molecule type" value="Genomic_DNA"/>
</dbReference>
<feature type="transmembrane region" description="Helical" evidence="1">
    <location>
        <begin position="20"/>
        <end position="38"/>
    </location>
</feature>
<dbReference type="OrthoDB" id="10009767at2"/>
<dbReference type="Proteomes" id="UP000202440">
    <property type="component" value="Chromosome"/>
</dbReference>
<evidence type="ECO:0000313" key="2">
    <source>
        <dbReference type="EMBL" id="ASP38322.1"/>
    </source>
</evidence>
<dbReference type="KEGG" id="bsan:CHH28_06345"/>
<dbReference type="RefSeq" id="WP_094059518.1">
    <property type="nucleotide sequence ID" value="NZ_CP022530.1"/>
</dbReference>
<keyword evidence="1" id="KW-0812">Transmembrane</keyword>
<keyword evidence="1" id="KW-0472">Membrane</keyword>
<reference evidence="2 3" key="1">
    <citation type="submission" date="2017-07" db="EMBL/GenBank/DDBJ databases">
        <title>Annotated genome sequence of Bacterioplanes sanyensis isolated from Red Sea.</title>
        <authorList>
            <person name="Rehman Z.U."/>
        </authorList>
    </citation>
    <scope>NUCLEOTIDE SEQUENCE [LARGE SCALE GENOMIC DNA]</scope>
    <source>
        <strain evidence="2 3">NV9</strain>
    </source>
</reference>
<evidence type="ECO:0000256" key="1">
    <source>
        <dbReference type="SAM" id="Phobius"/>
    </source>
</evidence>
<accession>A0A222FI39</accession>
<protein>
    <submittedName>
        <fullName evidence="2">Uncharacterized protein</fullName>
    </submittedName>
</protein>
<proteinExistence type="predicted"/>
<feature type="transmembrane region" description="Helical" evidence="1">
    <location>
        <begin position="50"/>
        <end position="76"/>
    </location>
</feature>
<keyword evidence="1" id="KW-1133">Transmembrane helix</keyword>